<dbReference type="OrthoDB" id="1645744at2"/>
<name>A0A511Z7H9_9BACL</name>
<dbReference type="Gene3D" id="3.90.1720.10">
    <property type="entry name" value="endopeptidase domain like (from Nostoc punctiforme)"/>
    <property type="match status" value="1"/>
</dbReference>
<dbReference type="AlphaFoldDB" id="A0A511Z7H9"/>
<accession>A0A511Z7H9</accession>
<dbReference type="SUPFAM" id="SSF54001">
    <property type="entry name" value="Cysteine proteinases"/>
    <property type="match status" value="1"/>
</dbReference>
<protein>
    <submittedName>
        <fullName evidence="1">Uncharacterized protein</fullName>
    </submittedName>
</protein>
<organism evidence="1 2">
    <name type="scientific">Sporosarcina luteola</name>
    <dbReference type="NCBI Taxonomy" id="582850"/>
    <lineage>
        <taxon>Bacteria</taxon>
        <taxon>Bacillati</taxon>
        <taxon>Bacillota</taxon>
        <taxon>Bacilli</taxon>
        <taxon>Bacillales</taxon>
        <taxon>Caryophanaceae</taxon>
        <taxon>Sporosarcina</taxon>
    </lineage>
</organism>
<proteinExistence type="predicted"/>
<keyword evidence="2" id="KW-1185">Reference proteome</keyword>
<dbReference type="InterPro" id="IPR038765">
    <property type="entry name" value="Papain-like_cys_pep_sf"/>
</dbReference>
<sequence>MGKTIYIVLTDTGTLLSKAIGIYTRKDLNHASIAFDEQLTEIYSFGRKRQHNPFVGGFVRENVAEGIFQDADCAVYRCEVSLEAYTRIRKKIVQFESNQRNYKYNFIGLFGVALNKEIQRERAFFCSQFVATVMQESETHRLMTRPCLTMPHHLTYMPHLDLIYEGDLKSYLNKVREPQAEHPIRMGIWKSLAFRLLA</sequence>
<reference evidence="1 2" key="1">
    <citation type="submission" date="2019-07" db="EMBL/GenBank/DDBJ databases">
        <title>Whole genome shotgun sequence of Sporosarcina luteola NBRC 105378.</title>
        <authorList>
            <person name="Hosoyama A."/>
            <person name="Uohara A."/>
            <person name="Ohji S."/>
            <person name="Ichikawa N."/>
        </authorList>
    </citation>
    <scope>NUCLEOTIDE SEQUENCE [LARGE SCALE GENOMIC DNA]</scope>
    <source>
        <strain evidence="1 2">NBRC 105378</strain>
    </source>
</reference>
<evidence type="ECO:0000313" key="1">
    <source>
        <dbReference type="EMBL" id="GEN83409.1"/>
    </source>
</evidence>
<dbReference type="EMBL" id="BJYL01000021">
    <property type="protein sequence ID" value="GEN83409.1"/>
    <property type="molecule type" value="Genomic_DNA"/>
</dbReference>
<evidence type="ECO:0000313" key="2">
    <source>
        <dbReference type="Proteomes" id="UP000321901"/>
    </source>
</evidence>
<dbReference type="RefSeq" id="WP_147057295.1">
    <property type="nucleotide sequence ID" value="NZ_BJYL01000021.1"/>
</dbReference>
<gene>
    <name evidence="1" type="ORF">SLU01_17210</name>
</gene>
<dbReference type="Proteomes" id="UP000321901">
    <property type="component" value="Unassembled WGS sequence"/>
</dbReference>
<comment type="caution">
    <text evidence="1">The sequence shown here is derived from an EMBL/GenBank/DDBJ whole genome shotgun (WGS) entry which is preliminary data.</text>
</comment>